<proteinExistence type="predicted"/>
<feature type="compositionally biased region" description="Basic residues" evidence="1">
    <location>
        <begin position="96"/>
        <end position="105"/>
    </location>
</feature>
<comment type="caution">
    <text evidence="2">The sequence shown here is derived from an EMBL/GenBank/DDBJ whole genome shotgun (WGS) entry which is preliminary data.</text>
</comment>
<feature type="region of interest" description="Disordered" evidence="1">
    <location>
        <begin position="1"/>
        <end position="128"/>
    </location>
</feature>
<feature type="non-terminal residue" evidence="2">
    <location>
        <position position="1"/>
    </location>
</feature>
<feature type="compositionally biased region" description="Pro residues" evidence="1">
    <location>
        <begin position="118"/>
        <end position="128"/>
    </location>
</feature>
<feature type="compositionally biased region" description="Low complexity" evidence="1">
    <location>
        <begin position="28"/>
        <end position="40"/>
    </location>
</feature>
<feature type="compositionally biased region" description="Basic residues" evidence="1">
    <location>
        <begin position="1"/>
        <end position="17"/>
    </location>
</feature>
<dbReference type="EMBL" id="CAUYUJ010018403">
    <property type="protein sequence ID" value="CAK0883338.1"/>
    <property type="molecule type" value="Genomic_DNA"/>
</dbReference>
<dbReference type="Proteomes" id="UP001189429">
    <property type="component" value="Unassembled WGS sequence"/>
</dbReference>
<accession>A0ABN9WEV8</accession>
<feature type="non-terminal residue" evidence="2">
    <location>
        <position position="128"/>
    </location>
</feature>
<feature type="compositionally biased region" description="Basic and acidic residues" evidence="1">
    <location>
        <begin position="69"/>
        <end position="89"/>
    </location>
</feature>
<reference evidence="2" key="1">
    <citation type="submission" date="2023-10" db="EMBL/GenBank/DDBJ databases">
        <authorList>
            <person name="Chen Y."/>
            <person name="Shah S."/>
            <person name="Dougan E. K."/>
            <person name="Thang M."/>
            <person name="Chan C."/>
        </authorList>
    </citation>
    <scope>NUCLEOTIDE SEQUENCE [LARGE SCALE GENOMIC DNA]</scope>
</reference>
<evidence type="ECO:0000256" key="1">
    <source>
        <dbReference type="SAM" id="MobiDB-lite"/>
    </source>
</evidence>
<feature type="compositionally biased region" description="Gly residues" evidence="1">
    <location>
        <begin position="41"/>
        <end position="50"/>
    </location>
</feature>
<protein>
    <submittedName>
        <fullName evidence="2">Uncharacterized protein</fullName>
    </submittedName>
</protein>
<organism evidence="2 3">
    <name type="scientific">Prorocentrum cordatum</name>
    <dbReference type="NCBI Taxonomy" id="2364126"/>
    <lineage>
        <taxon>Eukaryota</taxon>
        <taxon>Sar</taxon>
        <taxon>Alveolata</taxon>
        <taxon>Dinophyceae</taxon>
        <taxon>Prorocentrales</taxon>
        <taxon>Prorocentraceae</taxon>
        <taxon>Prorocentrum</taxon>
    </lineage>
</organism>
<feature type="compositionally biased region" description="Basic and acidic residues" evidence="1">
    <location>
        <begin position="18"/>
        <end position="27"/>
    </location>
</feature>
<keyword evidence="3" id="KW-1185">Reference proteome</keyword>
<evidence type="ECO:0000313" key="2">
    <source>
        <dbReference type="EMBL" id="CAK0883338.1"/>
    </source>
</evidence>
<name>A0ABN9WEV8_9DINO</name>
<evidence type="ECO:0000313" key="3">
    <source>
        <dbReference type="Proteomes" id="UP001189429"/>
    </source>
</evidence>
<gene>
    <name evidence="2" type="ORF">PCOR1329_LOCUS65582</name>
</gene>
<sequence length="128" mass="12878">ARRTPGGRPGRGRGGRGRRAEAARERPGLAPERAVHAAAGGHCGGGGAQGRGRHTARGPAALGGPGPERPARGVRRAERGGRDLPRYHPAEGGSRRQGRRGHAGHRAAEAGGGHRPPPRPAGGPTGPA</sequence>